<organism evidence="2 3">
    <name type="scientific">Syphacia muris</name>
    <dbReference type="NCBI Taxonomy" id="451379"/>
    <lineage>
        <taxon>Eukaryota</taxon>
        <taxon>Metazoa</taxon>
        <taxon>Ecdysozoa</taxon>
        <taxon>Nematoda</taxon>
        <taxon>Chromadorea</taxon>
        <taxon>Rhabditida</taxon>
        <taxon>Spirurina</taxon>
        <taxon>Oxyuridomorpha</taxon>
        <taxon>Oxyuroidea</taxon>
        <taxon>Oxyuridae</taxon>
        <taxon>Syphacia</taxon>
    </lineage>
</organism>
<evidence type="ECO:0000313" key="2">
    <source>
        <dbReference type="Proteomes" id="UP000046393"/>
    </source>
</evidence>
<reference evidence="3" key="1">
    <citation type="submission" date="2017-02" db="UniProtKB">
        <authorList>
            <consortium name="WormBaseParasite"/>
        </authorList>
    </citation>
    <scope>IDENTIFICATION</scope>
</reference>
<dbReference type="WBParaSite" id="SMUV_0000647901-mRNA-1">
    <property type="protein sequence ID" value="SMUV_0000647901-mRNA-1"/>
    <property type="gene ID" value="SMUV_0000647901"/>
</dbReference>
<dbReference type="AlphaFoldDB" id="A0A0N5APB0"/>
<evidence type="ECO:0000313" key="3">
    <source>
        <dbReference type="WBParaSite" id="SMUV_0000647901-mRNA-1"/>
    </source>
</evidence>
<keyword evidence="2" id="KW-1185">Reference proteome</keyword>
<accession>A0A0N5APB0</accession>
<sequence length="72" mass="8154">MSKPINEIESQPRFVAIRLEEGRLRSDMSKAIKHCIFMTVIIGISLNRIVDLLVCLAVLTKSTMIITRPNLD</sequence>
<proteinExistence type="predicted"/>
<evidence type="ECO:0000256" key="1">
    <source>
        <dbReference type="SAM" id="Phobius"/>
    </source>
</evidence>
<name>A0A0N5APB0_9BILA</name>
<keyword evidence="1" id="KW-1133">Transmembrane helix</keyword>
<keyword evidence="1" id="KW-0472">Membrane</keyword>
<dbReference type="Proteomes" id="UP000046393">
    <property type="component" value="Unplaced"/>
</dbReference>
<protein>
    <submittedName>
        <fullName evidence="3">Uncharacterized protein</fullName>
    </submittedName>
</protein>
<keyword evidence="1" id="KW-0812">Transmembrane</keyword>
<feature type="transmembrane region" description="Helical" evidence="1">
    <location>
        <begin position="35"/>
        <end position="59"/>
    </location>
</feature>